<accession>A0A7T4PMX9</accession>
<dbReference type="InterPro" id="IPR051010">
    <property type="entry name" value="BCAA_transport"/>
</dbReference>
<keyword evidence="2" id="KW-0732">Signal</keyword>
<sequence length="377" mass="39388">MSTPLPSPASGPTSPEAGPAGGAAVRIGALVPLSRPGWIEAGQHLLAGLELAVHDVNDTGGIAGRPLDLVVRDTAADPERAAAAVEELAHLGVAALAGEYHSVVARAAAARADAVGLPFLCSSAVLDALTEQPTPWVARLCPAQSHGWRIYADFLLGAGHRHIAVAAQASVYWAAGARILRDRLAPHGGTVTELDMSVLSPTALCDRLAGTPATALLVLTGQPEPAVSIVRAVRRDPRLAETLIGAPAGQPEFAAWARLLGGDGAAIPFLRYLPERLTPLGARADAALRERLSEAPSFVAFEGYDTITVLADVLRSHGTDRARTAEAWPSVAVEGTRGPIRFSRTPGVGVWQWAWPPVQVVDRDPAEPGRLRVLRTG</sequence>
<feature type="domain" description="Leucine-binding protein" evidence="4">
    <location>
        <begin position="25"/>
        <end position="347"/>
    </location>
</feature>
<dbReference type="Gene3D" id="3.40.50.2300">
    <property type="match status" value="2"/>
</dbReference>
<dbReference type="RefSeq" id="WP_198504735.1">
    <property type="nucleotide sequence ID" value="NZ_CP065959.1"/>
</dbReference>
<organism evidence="5 6">
    <name type="scientific">Streptomyces alfalfae</name>
    <dbReference type="NCBI Taxonomy" id="1642299"/>
    <lineage>
        <taxon>Bacteria</taxon>
        <taxon>Bacillati</taxon>
        <taxon>Actinomycetota</taxon>
        <taxon>Actinomycetes</taxon>
        <taxon>Kitasatosporales</taxon>
        <taxon>Streptomycetaceae</taxon>
        <taxon>Streptomyces</taxon>
    </lineage>
</organism>
<dbReference type="InterPro" id="IPR028082">
    <property type="entry name" value="Peripla_BP_I"/>
</dbReference>
<name>A0A7T4PMX9_9ACTN</name>
<gene>
    <name evidence="5" type="ORF">I8755_36645</name>
</gene>
<evidence type="ECO:0000256" key="1">
    <source>
        <dbReference type="ARBA" id="ARBA00010062"/>
    </source>
</evidence>
<evidence type="ECO:0000256" key="3">
    <source>
        <dbReference type="SAM" id="MobiDB-lite"/>
    </source>
</evidence>
<dbReference type="Pfam" id="PF13458">
    <property type="entry name" value="Peripla_BP_6"/>
    <property type="match status" value="1"/>
</dbReference>
<dbReference type="PANTHER" id="PTHR30483:SF6">
    <property type="entry name" value="PERIPLASMIC BINDING PROTEIN OF ABC TRANSPORTER FOR NATURAL AMINO ACIDS"/>
    <property type="match status" value="1"/>
</dbReference>
<dbReference type="PANTHER" id="PTHR30483">
    <property type="entry name" value="LEUCINE-SPECIFIC-BINDING PROTEIN"/>
    <property type="match status" value="1"/>
</dbReference>
<feature type="region of interest" description="Disordered" evidence="3">
    <location>
        <begin position="1"/>
        <end position="20"/>
    </location>
</feature>
<dbReference type="InterPro" id="IPR028081">
    <property type="entry name" value="Leu-bd"/>
</dbReference>
<evidence type="ECO:0000313" key="6">
    <source>
        <dbReference type="Proteomes" id="UP000596130"/>
    </source>
</evidence>
<dbReference type="AlphaFoldDB" id="A0A7T4PMX9"/>
<evidence type="ECO:0000259" key="4">
    <source>
        <dbReference type="Pfam" id="PF13458"/>
    </source>
</evidence>
<comment type="similarity">
    <text evidence="1">Belongs to the leucine-binding protein family.</text>
</comment>
<evidence type="ECO:0000256" key="2">
    <source>
        <dbReference type="ARBA" id="ARBA00022729"/>
    </source>
</evidence>
<protein>
    <submittedName>
        <fullName evidence="5">ABC transporter substrate-binding protein</fullName>
    </submittedName>
</protein>
<reference evidence="5 6" key="1">
    <citation type="submission" date="2020-12" db="EMBL/GenBank/DDBJ databases">
        <title>Identification and biosynthesis of polyene macrolides produced by Streptomyces alfalfae Men-myco-93-63.</title>
        <authorList>
            <person name="Liu D."/>
            <person name="Li Y."/>
            <person name="Liu L."/>
            <person name="Han X."/>
            <person name="Shen F."/>
        </authorList>
    </citation>
    <scope>NUCLEOTIDE SEQUENCE [LARGE SCALE GENOMIC DNA]</scope>
    <source>
        <strain evidence="5 6">Men-myco-93-63</strain>
    </source>
</reference>
<evidence type="ECO:0000313" key="5">
    <source>
        <dbReference type="EMBL" id="QQC93247.1"/>
    </source>
</evidence>
<dbReference type="EMBL" id="CP065959">
    <property type="protein sequence ID" value="QQC93247.1"/>
    <property type="molecule type" value="Genomic_DNA"/>
</dbReference>
<dbReference type="SUPFAM" id="SSF53822">
    <property type="entry name" value="Periplasmic binding protein-like I"/>
    <property type="match status" value="1"/>
</dbReference>
<proteinExistence type="inferred from homology"/>
<dbReference type="Proteomes" id="UP000596130">
    <property type="component" value="Chromosome"/>
</dbReference>